<dbReference type="RefSeq" id="WP_132551656.1">
    <property type="nucleotide sequence ID" value="NZ_SMAA01000030.1"/>
</dbReference>
<dbReference type="GO" id="GO:0016616">
    <property type="term" value="F:oxidoreductase activity, acting on the CH-OH group of donors, NAD or NADP as acceptor"/>
    <property type="evidence" value="ECO:0007669"/>
    <property type="project" value="InterPro"/>
</dbReference>
<dbReference type="Proteomes" id="UP000295188">
    <property type="component" value="Unassembled WGS sequence"/>
</dbReference>
<evidence type="ECO:0000256" key="3">
    <source>
        <dbReference type="ARBA" id="ARBA00023027"/>
    </source>
</evidence>
<accession>A0A4R3K1J3</accession>
<dbReference type="Pfam" id="PF02826">
    <property type="entry name" value="2-Hacid_dh_C"/>
    <property type="match status" value="1"/>
</dbReference>
<dbReference type="OrthoDB" id="9805416at2"/>
<evidence type="ECO:0000313" key="5">
    <source>
        <dbReference type="EMBL" id="TCS75575.1"/>
    </source>
</evidence>
<dbReference type="SUPFAM" id="SSF51735">
    <property type="entry name" value="NAD(P)-binding Rossmann-fold domains"/>
    <property type="match status" value="1"/>
</dbReference>
<dbReference type="FunFam" id="3.40.50.720:FF:000203">
    <property type="entry name" value="D-3-phosphoglycerate dehydrogenase (SerA)"/>
    <property type="match status" value="1"/>
</dbReference>
<organism evidence="5 6">
    <name type="scientific">Pectinatus cerevisiiphilus</name>
    <dbReference type="NCBI Taxonomy" id="86956"/>
    <lineage>
        <taxon>Bacteria</taxon>
        <taxon>Bacillati</taxon>
        <taxon>Bacillota</taxon>
        <taxon>Negativicutes</taxon>
        <taxon>Selenomonadales</taxon>
        <taxon>Selenomonadaceae</taxon>
        <taxon>Pectinatus</taxon>
    </lineage>
</organism>
<dbReference type="AlphaFoldDB" id="A0A4R3K1J3"/>
<gene>
    <name evidence="5" type="ORF">EDC37_1308</name>
</gene>
<dbReference type="PANTHER" id="PTHR43761:SF1">
    <property type="entry name" value="D-ISOMER SPECIFIC 2-HYDROXYACID DEHYDROGENASE CATALYTIC DOMAIN-CONTAINING PROTEIN-RELATED"/>
    <property type="match status" value="1"/>
</dbReference>
<reference evidence="5 6" key="1">
    <citation type="submission" date="2019-03" db="EMBL/GenBank/DDBJ databases">
        <title>Genomic Encyclopedia of Type Strains, Phase IV (KMG-IV): sequencing the most valuable type-strain genomes for metagenomic binning, comparative biology and taxonomic classification.</title>
        <authorList>
            <person name="Goeker M."/>
        </authorList>
    </citation>
    <scope>NUCLEOTIDE SEQUENCE [LARGE SCALE GENOMIC DNA]</scope>
    <source>
        <strain evidence="5 6">DSM 20467</strain>
    </source>
</reference>
<protein>
    <submittedName>
        <fullName evidence="5">D-3-phosphoglycerate dehydrogenase</fullName>
    </submittedName>
</protein>
<comment type="similarity">
    <text evidence="1">Belongs to the D-isomer specific 2-hydroxyacid dehydrogenase family.</text>
</comment>
<sequence length="348" mass="39106">MKIVVVGDALVKSDDLEKAAQHMNFTEPVEVKKLEWFSDLPKDKFQEKIMQIEKNGPENMELPEGMLEEVKDAQALLVHLAPVSKRVMEAATKLRLIGACRGGVENINIKAAEEQKIPVIHVIRNAESVADFTLALMYAETRNIAKAHHAIRNGVWQKSFSNDAYRTTLKRLKVGLIGAGYIGRLVLKRLNALQIATAIYDPYVKKSELQEEGLTAEFLTLEELCRTCDIISLHMRVTPQTSGMINRSLISLMKPNAYLINTARAEILNRNDIIDALKNKKIAGAAFDVFWQEPLPKDDILMKLDNVTLTPHIAGDTIDAISHAPYLLRDVINDYFTKGKSKMQVNKF</sequence>
<evidence type="ECO:0000256" key="2">
    <source>
        <dbReference type="ARBA" id="ARBA00023002"/>
    </source>
</evidence>
<name>A0A4R3K1J3_9FIRM</name>
<dbReference type="GO" id="GO:0051287">
    <property type="term" value="F:NAD binding"/>
    <property type="evidence" value="ECO:0007669"/>
    <property type="project" value="InterPro"/>
</dbReference>
<keyword evidence="3" id="KW-0520">NAD</keyword>
<feature type="domain" description="D-isomer specific 2-hydroxyacid dehydrogenase NAD-binding" evidence="4">
    <location>
        <begin position="134"/>
        <end position="314"/>
    </location>
</feature>
<evidence type="ECO:0000259" key="4">
    <source>
        <dbReference type="Pfam" id="PF02826"/>
    </source>
</evidence>
<dbReference type="InterPro" id="IPR006140">
    <property type="entry name" value="D-isomer_DH_NAD-bd"/>
</dbReference>
<evidence type="ECO:0000313" key="6">
    <source>
        <dbReference type="Proteomes" id="UP000295188"/>
    </source>
</evidence>
<dbReference type="PANTHER" id="PTHR43761">
    <property type="entry name" value="D-ISOMER SPECIFIC 2-HYDROXYACID DEHYDROGENASE FAMILY PROTEIN (AFU_ORTHOLOGUE AFUA_1G13630)"/>
    <property type="match status" value="1"/>
</dbReference>
<proteinExistence type="inferred from homology"/>
<keyword evidence="6" id="KW-1185">Reference proteome</keyword>
<dbReference type="SUPFAM" id="SSF52283">
    <property type="entry name" value="Formate/glycerate dehydrogenase catalytic domain-like"/>
    <property type="match status" value="1"/>
</dbReference>
<dbReference type="EMBL" id="SMAA01000030">
    <property type="protein sequence ID" value="TCS75575.1"/>
    <property type="molecule type" value="Genomic_DNA"/>
</dbReference>
<keyword evidence="2" id="KW-0560">Oxidoreductase</keyword>
<dbReference type="InterPro" id="IPR050418">
    <property type="entry name" value="D-iso_2-hydroxyacid_DH_PdxB"/>
</dbReference>
<comment type="caution">
    <text evidence="5">The sequence shown here is derived from an EMBL/GenBank/DDBJ whole genome shotgun (WGS) entry which is preliminary data.</text>
</comment>
<dbReference type="InterPro" id="IPR036291">
    <property type="entry name" value="NAD(P)-bd_dom_sf"/>
</dbReference>
<evidence type="ECO:0000256" key="1">
    <source>
        <dbReference type="ARBA" id="ARBA00005854"/>
    </source>
</evidence>
<dbReference type="CDD" id="cd12171">
    <property type="entry name" value="2-Hacid_dh_10"/>
    <property type="match status" value="1"/>
</dbReference>
<dbReference type="Gene3D" id="3.40.50.720">
    <property type="entry name" value="NAD(P)-binding Rossmann-like Domain"/>
    <property type="match status" value="2"/>
</dbReference>